<evidence type="ECO:0000313" key="2">
    <source>
        <dbReference type="EMBL" id="HIV74815.1"/>
    </source>
</evidence>
<dbReference type="Gene3D" id="1.20.120.520">
    <property type="entry name" value="nmb1532 protein domain like"/>
    <property type="match status" value="1"/>
</dbReference>
<name>A0A9D1TK30_9BACI</name>
<dbReference type="AlphaFoldDB" id="A0A9D1TK30"/>
<gene>
    <name evidence="2" type="ORF">H9895_07045</name>
</gene>
<protein>
    <submittedName>
        <fullName evidence="2">Hemerythrin domain-containing protein</fullName>
    </submittedName>
</protein>
<accession>A0A9D1TK30</accession>
<evidence type="ECO:0000313" key="3">
    <source>
        <dbReference type="Proteomes" id="UP000823937"/>
    </source>
</evidence>
<organism evidence="2 3">
    <name type="scientific">Candidatus Pseudogracilibacillus intestinigallinarum</name>
    <dbReference type="NCBI Taxonomy" id="2838742"/>
    <lineage>
        <taxon>Bacteria</taxon>
        <taxon>Bacillati</taxon>
        <taxon>Bacillota</taxon>
        <taxon>Bacilli</taxon>
        <taxon>Bacillales</taxon>
        <taxon>Bacillaceae</taxon>
        <taxon>Pseudogracilibacillus</taxon>
    </lineage>
</organism>
<dbReference type="InterPro" id="IPR012312">
    <property type="entry name" value="Hemerythrin-like"/>
</dbReference>
<proteinExistence type="predicted"/>
<sequence>MQFQTKDKALRILENEHRYLTYLMDEWHEIILNFEHDIYDETTGREAFQTLRKQLIAFIDPLKNHTEKEENYFFPLLGQYIGLEQGPILSIEEEHAEIDAYIGHFLHHTRMSLDTLSLADMKALVKDAGEAFEVLTVHFVKEESVLFPMAERMMRETDKEKLLEQVNTLII</sequence>
<feature type="domain" description="Hemerythrin-like" evidence="1">
    <location>
        <begin position="10"/>
        <end position="150"/>
    </location>
</feature>
<comment type="caution">
    <text evidence="2">The sequence shown here is derived from an EMBL/GenBank/DDBJ whole genome shotgun (WGS) entry which is preliminary data.</text>
</comment>
<dbReference type="Proteomes" id="UP000823937">
    <property type="component" value="Unassembled WGS sequence"/>
</dbReference>
<dbReference type="Pfam" id="PF01814">
    <property type="entry name" value="Hemerythrin"/>
    <property type="match status" value="1"/>
</dbReference>
<reference evidence="2" key="1">
    <citation type="journal article" date="2021" name="PeerJ">
        <title>Extensive microbial diversity within the chicken gut microbiome revealed by metagenomics and culture.</title>
        <authorList>
            <person name="Gilroy R."/>
            <person name="Ravi A."/>
            <person name="Getino M."/>
            <person name="Pursley I."/>
            <person name="Horton D.L."/>
            <person name="Alikhan N.F."/>
            <person name="Baker D."/>
            <person name="Gharbi K."/>
            <person name="Hall N."/>
            <person name="Watson M."/>
            <person name="Adriaenssens E.M."/>
            <person name="Foster-Nyarko E."/>
            <person name="Jarju S."/>
            <person name="Secka A."/>
            <person name="Antonio M."/>
            <person name="Oren A."/>
            <person name="Chaudhuri R.R."/>
            <person name="La Ragione R."/>
            <person name="Hildebrand F."/>
            <person name="Pallen M.J."/>
        </authorList>
    </citation>
    <scope>NUCLEOTIDE SEQUENCE</scope>
    <source>
        <strain evidence="2">CHK169-2315</strain>
    </source>
</reference>
<evidence type="ECO:0000259" key="1">
    <source>
        <dbReference type="Pfam" id="PF01814"/>
    </source>
</evidence>
<dbReference type="EMBL" id="DXHX01000111">
    <property type="protein sequence ID" value="HIV74815.1"/>
    <property type="molecule type" value="Genomic_DNA"/>
</dbReference>
<reference evidence="2" key="2">
    <citation type="submission" date="2021-04" db="EMBL/GenBank/DDBJ databases">
        <authorList>
            <person name="Gilroy R."/>
        </authorList>
    </citation>
    <scope>NUCLEOTIDE SEQUENCE</scope>
    <source>
        <strain evidence="2">CHK169-2315</strain>
    </source>
</reference>